<accession>A0A2U2N0L2</accession>
<keyword evidence="1" id="KW-0812">Transmembrane</keyword>
<dbReference type="OrthoDB" id="9982630at2"/>
<feature type="transmembrane region" description="Helical" evidence="1">
    <location>
        <begin position="20"/>
        <end position="37"/>
    </location>
</feature>
<protein>
    <submittedName>
        <fullName evidence="2">Uncharacterized protein</fullName>
    </submittedName>
</protein>
<evidence type="ECO:0000313" key="2">
    <source>
        <dbReference type="EMBL" id="PWG62660.1"/>
    </source>
</evidence>
<evidence type="ECO:0000256" key="1">
    <source>
        <dbReference type="SAM" id="Phobius"/>
    </source>
</evidence>
<keyword evidence="1" id="KW-0472">Membrane</keyword>
<dbReference type="Proteomes" id="UP000245876">
    <property type="component" value="Unassembled WGS sequence"/>
</dbReference>
<keyword evidence="1" id="KW-1133">Transmembrane helix</keyword>
<reference evidence="2 3" key="1">
    <citation type="journal article" date="2018" name="Int. J. Syst. Evol. Microbiol.">
        <title>Bifidobacterium callitrichidarum sp. nov. from the faeces of the emperor tamarin (Saguinus imperator).</title>
        <authorList>
            <person name="Modesto M."/>
            <person name="Michelini S."/>
            <person name="Sansosti M.C."/>
            <person name="De Filippo C."/>
            <person name="Cavalieri D."/>
            <person name="Qvirist L."/>
            <person name="Andlid T."/>
            <person name="Spiezio C."/>
            <person name="Sandri C."/>
            <person name="Pascarelli S."/>
            <person name="Sgorbati B."/>
            <person name="Mattarelli P."/>
        </authorList>
    </citation>
    <scope>NUCLEOTIDE SEQUENCE [LARGE SCALE GENOMIC DNA]</scope>
    <source>
        <strain evidence="2 3">TRI 5</strain>
    </source>
</reference>
<organism evidence="2 3">
    <name type="scientific">Bifidobacterium callitrichidarum</name>
    <dbReference type="NCBI Taxonomy" id="2052941"/>
    <lineage>
        <taxon>Bacteria</taxon>
        <taxon>Bacillati</taxon>
        <taxon>Actinomycetota</taxon>
        <taxon>Actinomycetes</taxon>
        <taxon>Bifidobacteriales</taxon>
        <taxon>Bifidobacteriaceae</taxon>
        <taxon>Bifidobacterium</taxon>
    </lineage>
</organism>
<evidence type="ECO:0000313" key="3">
    <source>
        <dbReference type="Proteomes" id="UP000245876"/>
    </source>
</evidence>
<name>A0A2U2N0L2_9BIFI</name>
<comment type="caution">
    <text evidence="2">The sequence shown here is derived from an EMBL/GenBank/DDBJ whole genome shotgun (WGS) entry which is preliminary data.</text>
</comment>
<keyword evidence="3" id="KW-1185">Reference proteome</keyword>
<gene>
    <name evidence="2" type="ORF">DF196_11925</name>
</gene>
<dbReference type="EMBL" id="QFFM01000033">
    <property type="protein sequence ID" value="PWG62660.1"/>
    <property type="molecule type" value="Genomic_DNA"/>
</dbReference>
<proteinExistence type="predicted"/>
<sequence length="100" mass="11061">MARHKATHTKTGSQWTPARITAIPVAVVLLLIGYLWFAPASIIPIPMQEQSCVVTDGGTLRVHTTKCGTLYVRGHVDLEAWAHYKVKTTGNLAWSFEKES</sequence>
<dbReference type="AlphaFoldDB" id="A0A2U2N0L2"/>
<dbReference type="RefSeq" id="WP_109058026.1">
    <property type="nucleotide sequence ID" value="NZ_QFFM01000033.1"/>
</dbReference>